<protein>
    <submittedName>
        <fullName evidence="1">Major capsid protein</fullName>
    </submittedName>
</protein>
<organism evidence="1">
    <name type="scientific">Fibropapilloma-associated turtle herpesvirus</name>
    <dbReference type="NCBI Taxonomy" id="256817"/>
    <lineage>
        <taxon>Viruses</taxon>
        <taxon>Duplodnaviria</taxon>
        <taxon>Heunggongvirae</taxon>
        <taxon>Peploviricota</taxon>
        <taxon>Herviviricetes</taxon>
        <taxon>Herpesvirales</taxon>
        <taxon>Orthoherpesviridae</taxon>
        <taxon>Alphaherpesvirinae</taxon>
        <taxon>Scutavirus</taxon>
        <taxon>Scutavirus chelonidalpha5</taxon>
    </lineage>
</organism>
<proteinExistence type="predicted"/>
<reference evidence="1" key="2">
    <citation type="submission" date="2004-06" db="EMBL/GenBank/DDBJ databases">
        <authorList>
            <person name="Herbst L.H."/>
            <person name="Ene A.R."/>
            <person name="Su M."/>
            <person name="DeSalle R."/>
            <person name="Lenz J."/>
        </authorList>
    </citation>
    <scope>NUCLEOTIDE SEQUENCE</scope>
    <source>
        <strain evidence="1">FL var C</strain>
    </source>
</reference>
<evidence type="ECO:0000313" key="1">
    <source>
        <dbReference type="EMBL" id="AAU81580.1"/>
    </source>
</evidence>
<reference evidence="1" key="1">
    <citation type="journal article" date="2004" name="Curr. Biol.">
        <title>Tumor outbreaks in marine turtles are not due to recent herpesvirus mutations.</title>
        <authorList>
            <person name="Herbst L."/>
            <person name="Ene A."/>
            <person name="Su M."/>
            <person name="Desalle R."/>
            <person name="Lenz J."/>
        </authorList>
    </citation>
    <scope>NUCLEOTIDE SEQUENCE</scope>
    <source>
        <strain evidence="1">FL var C</strain>
    </source>
</reference>
<sequence>SLGLATIFAGGRVVQHVLHPHGHPQHFLQPLRQIFYGARRGRAKQRPFKDACRLRKVRSASDHANGLSIQIPRSLARTNARPLRFFSRSLSGHVQLGRFALPQVQNFGNDERSARRAILRPVSRRGSQPPAGYPLAIALGREAYKKSRF</sequence>
<name>Q5Y909_9ALPH</name>
<feature type="non-terminal residue" evidence="1">
    <location>
        <position position="1"/>
    </location>
</feature>
<dbReference type="EMBL" id="AY646908">
    <property type="protein sequence ID" value="AAU81580.1"/>
    <property type="molecule type" value="Genomic_DNA"/>
</dbReference>
<gene>
    <name evidence="1" type="primary">UL19</name>
</gene>
<accession>Q5Y909</accession>